<organism evidence="1 2">
    <name type="scientific">Gossypium australe</name>
    <dbReference type="NCBI Taxonomy" id="47621"/>
    <lineage>
        <taxon>Eukaryota</taxon>
        <taxon>Viridiplantae</taxon>
        <taxon>Streptophyta</taxon>
        <taxon>Embryophyta</taxon>
        <taxon>Tracheophyta</taxon>
        <taxon>Spermatophyta</taxon>
        <taxon>Magnoliopsida</taxon>
        <taxon>eudicotyledons</taxon>
        <taxon>Gunneridae</taxon>
        <taxon>Pentapetalae</taxon>
        <taxon>rosids</taxon>
        <taxon>malvids</taxon>
        <taxon>Malvales</taxon>
        <taxon>Malvaceae</taxon>
        <taxon>Malvoideae</taxon>
        <taxon>Gossypium</taxon>
    </lineage>
</organism>
<dbReference type="AlphaFoldDB" id="A0A5B6W8Z4"/>
<protein>
    <submittedName>
        <fullName evidence="1">Cyclic phosphodiesterase-like</fullName>
    </submittedName>
</protein>
<evidence type="ECO:0000313" key="2">
    <source>
        <dbReference type="Proteomes" id="UP000325315"/>
    </source>
</evidence>
<comment type="caution">
    <text evidence="1">The sequence shown here is derived from an EMBL/GenBank/DDBJ whole genome shotgun (WGS) entry which is preliminary data.</text>
</comment>
<reference evidence="2" key="1">
    <citation type="journal article" date="2019" name="Plant Biotechnol. J.">
        <title>Genome sequencing of the Australian wild diploid species Gossypium australe highlights disease resistance and delayed gland morphogenesis.</title>
        <authorList>
            <person name="Cai Y."/>
            <person name="Cai X."/>
            <person name="Wang Q."/>
            <person name="Wang P."/>
            <person name="Zhang Y."/>
            <person name="Cai C."/>
            <person name="Xu Y."/>
            <person name="Wang K."/>
            <person name="Zhou Z."/>
            <person name="Wang C."/>
            <person name="Geng S."/>
            <person name="Li B."/>
            <person name="Dong Q."/>
            <person name="Hou Y."/>
            <person name="Wang H."/>
            <person name="Ai P."/>
            <person name="Liu Z."/>
            <person name="Yi F."/>
            <person name="Sun M."/>
            <person name="An G."/>
            <person name="Cheng J."/>
            <person name="Zhang Y."/>
            <person name="Shi Q."/>
            <person name="Xie Y."/>
            <person name="Shi X."/>
            <person name="Chang Y."/>
            <person name="Huang F."/>
            <person name="Chen Y."/>
            <person name="Hong S."/>
            <person name="Mi L."/>
            <person name="Sun Q."/>
            <person name="Zhang L."/>
            <person name="Zhou B."/>
            <person name="Peng R."/>
            <person name="Zhang X."/>
            <person name="Liu F."/>
        </authorList>
    </citation>
    <scope>NUCLEOTIDE SEQUENCE [LARGE SCALE GENOMIC DNA]</scope>
    <source>
        <strain evidence="2">cv. PA1801</strain>
    </source>
</reference>
<evidence type="ECO:0000313" key="1">
    <source>
        <dbReference type="EMBL" id="KAA3478130.1"/>
    </source>
</evidence>
<dbReference type="EMBL" id="SMMG02000004">
    <property type="protein sequence ID" value="KAA3478130.1"/>
    <property type="molecule type" value="Genomic_DNA"/>
</dbReference>
<accession>A0A5B6W8Z4</accession>
<proteinExistence type="predicted"/>
<name>A0A5B6W8Z4_9ROSI</name>
<sequence length="97" mass="11139">MLVFLENYPVESGFRVSPLGTQRAYALPMCLLAQVAILKPQNPYFLHLQKPIFNLQKPSNSNQLLSHRSLHFHGNPRSRSQERCVFGVGTAPRRRYC</sequence>
<dbReference type="Proteomes" id="UP000325315">
    <property type="component" value="Unassembled WGS sequence"/>
</dbReference>
<gene>
    <name evidence="1" type="ORF">EPI10_011960</name>
</gene>
<dbReference type="OrthoDB" id="514292at2759"/>
<keyword evidence="2" id="KW-1185">Reference proteome</keyword>